<evidence type="ECO:0000313" key="2">
    <source>
        <dbReference type="EMBL" id="OEK05217.1"/>
    </source>
</evidence>
<organism evidence="2 3">
    <name type="scientific">Roseivirga misakiensis</name>
    <dbReference type="NCBI Taxonomy" id="1563681"/>
    <lineage>
        <taxon>Bacteria</taxon>
        <taxon>Pseudomonadati</taxon>
        <taxon>Bacteroidota</taxon>
        <taxon>Cytophagia</taxon>
        <taxon>Cytophagales</taxon>
        <taxon>Roseivirgaceae</taxon>
        <taxon>Roseivirga</taxon>
    </lineage>
</organism>
<dbReference type="RefSeq" id="WP_069836721.1">
    <property type="nucleotide sequence ID" value="NZ_MDGQ01000005.1"/>
</dbReference>
<dbReference type="Proteomes" id="UP000095552">
    <property type="component" value="Unassembled WGS sequence"/>
</dbReference>
<dbReference type="Gene3D" id="3.40.50.150">
    <property type="entry name" value="Vaccinia Virus protein VP39"/>
    <property type="match status" value="1"/>
</dbReference>
<sequence>MTSDYLISDLKIIKHGAQVVLFGAGASGVFVFKKIRANRSDVQVLAFIDDLKTGEISKIPVQKFNEIPDDVIVLVTTSYWRDVVQRLEQTNLTFYVVDLLSGESETKKIRRVLQNREIHFYTPNKYLLQVSENFETIENCTTDWINSFETDAVFYDVGASSGIYAIYAAVVKGAIAVAVEPDAQNFSILEMNHYLNRKSMVNRFVSLNLGLGDTPSVLGLRCQDYLAGAHGKVFDMSNRDQQKEMRVDHIQYTLVETLDHLLSRYKLPAPEYMKIDVDGAEMNVLNGAADLLQGNKVKQIMIEVEVNEFEAVSSRLSSFGFKLVDRFSIREIIGGEISGIHNYLFEKGY</sequence>
<dbReference type="AlphaFoldDB" id="A0A1E5T1N8"/>
<protein>
    <recommendedName>
        <fullName evidence="1">Methyltransferase FkbM domain-containing protein</fullName>
    </recommendedName>
</protein>
<comment type="caution">
    <text evidence="2">The sequence shown here is derived from an EMBL/GenBank/DDBJ whole genome shotgun (WGS) entry which is preliminary data.</text>
</comment>
<feature type="domain" description="Methyltransferase FkbM" evidence="1">
    <location>
        <begin position="156"/>
        <end position="322"/>
    </location>
</feature>
<proteinExistence type="predicted"/>
<dbReference type="PANTHER" id="PTHR34203:SF15">
    <property type="entry name" value="SLL1173 PROTEIN"/>
    <property type="match status" value="1"/>
</dbReference>
<reference evidence="2 3" key="1">
    <citation type="submission" date="2016-08" db="EMBL/GenBank/DDBJ databases">
        <title>Draft genome of Fabibacter sp. strain SK-8.</title>
        <authorList>
            <person name="Wong S.-K."/>
            <person name="Hamasaki K."/>
            <person name="Yoshizawa S."/>
        </authorList>
    </citation>
    <scope>NUCLEOTIDE SEQUENCE [LARGE SCALE GENOMIC DNA]</scope>
    <source>
        <strain evidence="2 3">SK-8</strain>
    </source>
</reference>
<dbReference type="OrthoDB" id="9812600at2"/>
<dbReference type="NCBIfam" id="TIGR01444">
    <property type="entry name" value="fkbM_fam"/>
    <property type="match status" value="1"/>
</dbReference>
<dbReference type="SUPFAM" id="SSF53335">
    <property type="entry name" value="S-adenosyl-L-methionine-dependent methyltransferases"/>
    <property type="match status" value="1"/>
</dbReference>
<dbReference type="PANTHER" id="PTHR34203">
    <property type="entry name" value="METHYLTRANSFERASE, FKBM FAMILY PROTEIN"/>
    <property type="match status" value="1"/>
</dbReference>
<accession>A0A1E5T1N8</accession>
<dbReference type="STRING" id="1563681.BFP71_17595"/>
<dbReference type="EMBL" id="MDGQ01000005">
    <property type="protein sequence ID" value="OEK05217.1"/>
    <property type="molecule type" value="Genomic_DNA"/>
</dbReference>
<dbReference type="InterPro" id="IPR006342">
    <property type="entry name" value="FkbM_mtfrase"/>
</dbReference>
<evidence type="ECO:0000313" key="3">
    <source>
        <dbReference type="Proteomes" id="UP000095552"/>
    </source>
</evidence>
<keyword evidence="3" id="KW-1185">Reference proteome</keyword>
<dbReference type="InterPro" id="IPR029063">
    <property type="entry name" value="SAM-dependent_MTases_sf"/>
</dbReference>
<evidence type="ECO:0000259" key="1">
    <source>
        <dbReference type="Pfam" id="PF05050"/>
    </source>
</evidence>
<gene>
    <name evidence="2" type="ORF">BFP71_17595</name>
</gene>
<dbReference type="Pfam" id="PF05050">
    <property type="entry name" value="Methyltransf_21"/>
    <property type="match status" value="1"/>
</dbReference>
<dbReference type="InterPro" id="IPR052514">
    <property type="entry name" value="SAM-dependent_MTase"/>
</dbReference>
<name>A0A1E5T1N8_9BACT</name>